<reference evidence="2" key="1">
    <citation type="submission" date="2023-10" db="EMBL/GenBank/DDBJ databases">
        <authorList>
            <person name="Chen Y."/>
            <person name="Shah S."/>
            <person name="Dougan E. K."/>
            <person name="Thang M."/>
            <person name="Chan C."/>
        </authorList>
    </citation>
    <scope>NUCLEOTIDE SEQUENCE [LARGE SCALE GENOMIC DNA]</scope>
</reference>
<dbReference type="Proteomes" id="UP001189429">
    <property type="component" value="Unassembled WGS sequence"/>
</dbReference>
<evidence type="ECO:0000256" key="1">
    <source>
        <dbReference type="SAM" id="MobiDB-lite"/>
    </source>
</evidence>
<accession>A0ABN9PB41</accession>
<sequence>APLSKSAKRRRERKLAEKRRDMRRSNESILGPIVEAMRSLSRPCIDEARRQRPAGRARGPPGAATSPRLPVPPTTPRLPKRKKRNKMNAGDGEGDGDDFEEAMSQEEHCRDDKGSLHTFSL</sequence>
<protein>
    <recommendedName>
        <fullName evidence="4">Ribosome biogenesis protein NOP53</fullName>
    </recommendedName>
</protein>
<dbReference type="EMBL" id="CAUYUJ010000192">
    <property type="protein sequence ID" value="CAK0789191.1"/>
    <property type="molecule type" value="Genomic_DNA"/>
</dbReference>
<evidence type="ECO:0008006" key="4">
    <source>
        <dbReference type="Google" id="ProtNLM"/>
    </source>
</evidence>
<feature type="compositionally biased region" description="Basic residues" evidence="1">
    <location>
        <begin position="1"/>
        <end position="13"/>
    </location>
</feature>
<proteinExistence type="predicted"/>
<gene>
    <name evidence="2" type="ORF">PCOR1329_LOCUS840</name>
</gene>
<feature type="non-terminal residue" evidence="2">
    <location>
        <position position="1"/>
    </location>
</feature>
<feature type="region of interest" description="Disordered" evidence="1">
    <location>
        <begin position="1"/>
        <end position="121"/>
    </location>
</feature>
<feature type="compositionally biased region" description="Basic and acidic residues" evidence="1">
    <location>
        <begin position="105"/>
        <end position="115"/>
    </location>
</feature>
<evidence type="ECO:0000313" key="3">
    <source>
        <dbReference type="Proteomes" id="UP001189429"/>
    </source>
</evidence>
<name>A0ABN9PB41_9DINO</name>
<keyword evidence="3" id="KW-1185">Reference proteome</keyword>
<organism evidence="2 3">
    <name type="scientific">Prorocentrum cordatum</name>
    <dbReference type="NCBI Taxonomy" id="2364126"/>
    <lineage>
        <taxon>Eukaryota</taxon>
        <taxon>Sar</taxon>
        <taxon>Alveolata</taxon>
        <taxon>Dinophyceae</taxon>
        <taxon>Prorocentrales</taxon>
        <taxon>Prorocentraceae</taxon>
        <taxon>Prorocentrum</taxon>
    </lineage>
</organism>
<evidence type="ECO:0000313" key="2">
    <source>
        <dbReference type="EMBL" id="CAK0789191.1"/>
    </source>
</evidence>
<feature type="compositionally biased region" description="Basic and acidic residues" evidence="1">
    <location>
        <begin position="14"/>
        <end position="26"/>
    </location>
</feature>
<comment type="caution">
    <text evidence="2">The sequence shown here is derived from an EMBL/GenBank/DDBJ whole genome shotgun (WGS) entry which is preliminary data.</text>
</comment>
<feature type="compositionally biased region" description="Acidic residues" evidence="1">
    <location>
        <begin position="92"/>
        <end position="104"/>
    </location>
</feature>
<feature type="compositionally biased region" description="Low complexity" evidence="1">
    <location>
        <begin position="54"/>
        <end position="68"/>
    </location>
</feature>